<gene>
    <name evidence="2" type="ORF">SVIO_004970</name>
</gene>
<protein>
    <submittedName>
        <fullName evidence="2">Uncharacterized protein</fullName>
    </submittedName>
</protein>
<evidence type="ECO:0000313" key="3">
    <source>
        <dbReference type="Proteomes" id="UP000301309"/>
    </source>
</evidence>
<dbReference type="SUPFAM" id="SSF49899">
    <property type="entry name" value="Concanavalin A-like lectins/glucanases"/>
    <property type="match status" value="1"/>
</dbReference>
<accession>A0A4D4KP03</accession>
<sequence length="141" mass="14112">MALALGVGLLAAPAAPAQAVGTPRPAAHYTFDDSDFASGKITDSSGNGLTATLVNGSTAQSVAGTDGGRALALPGGAPTSSGAYVRLPREVLDGATGLTISARVKWSGDKSSWQRIFDLGTNTTKHLFTTPTATVGGCRPP</sequence>
<keyword evidence="3" id="KW-1185">Reference proteome</keyword>
<keyword evidence="1" id="KW-0732">Signal</keyword>
<dbReference type="Gene3D" id="2.60.120.200">
    <property type="match status" value="1"/>
</dbReference>
<reference evidence="2 3" key="1">
    <citation type="journal article" date="2020" name="Int. J. Syst. Evol. Microbiol.">
        <title>Reclassification of Streptomyces castelarensis and Streptomyces sporoclivatus as later heterotypic synonyms of Streptomyces antimycoticus.</title>
        <authorList>
            <person name="Komaki H."/>
            <person name="Tamura T."/>
        </authorList>
    </citation>
    <scope>NUCLEOTIDE SEQUENCE [LARGE SCALE GENOMIC DNA]</scope>
    <source>
        <strain evidence="2 3">NBRC 13459</strain>
    </source>
</reference>
<dbReference type="EMBL" id="BJHW01000001">
    <property type="protein sequence ID" value="GDY49874.1"/>
    <property type="molecule type" value="Genomic_DNA"/>
</dbReference>
<dbReference type="InterPro" id="IPR013320">
    <property type="entry name" value="ConA-like_dom_sf"/>
</dbReference>
<comment type="caution">
    <text evidence="2">The sequence shown here is derived from an EMBL/GenBank/DDBJ whole genome shotgun (WGS) entry which is preliminary data.</text>
</comment>
<name>A0A4D4KP03_STRVO</name>
<feature type="signal peptide" evidence="1">
    <location>
        <begin position="1"/>
        <end position="19"/>
    </location>
</feature>
<evidence type="ECO:0000313" key="2">
    <source>
        <dbReference type="EMBL" id="GDY49874.1"/>
    </source>
</evidence>
<proteinExistence type="predicted"/>
<feature type="chain" id="PRO_5020456111" evidence="1">
    <location>
        <begin position="20"/>
        <end position="141"/>
    </location>
</feature>
<organism evidence="2 3">
    <name type="scientific">Streptomyces violaceusniger</name>
    <dbReference type="NCBI Taxonomy" id="68280"/>
    <lineage>
        <taxon>Bacteria</taxon>
        <taxon>Bacillati</taxon>
        <taxon>Actinomycetota</taxon>
        <taxon>Actinomycetes</taxon>
        <taxon>Kitasatosporales</taxon>
        <taxon>Streptomycetaceae</taxon>
        <taxon>Streptomyces</taxon>
        <taxon>Streptomyces violaceusniger group</taxon>
    </lineage>
</organism>
<evidence type="ECO:0000256" key="1">
    <source>
        <dbReference type="SAM" id="SignalP"/>
    </source>
</evidence>
<dbReference type="Proteomes" id="UP000301309">
    <property type="component" value="Unassembled WGS sequence"/>
</dbReference>
<dbReference type="AlphaFoldDB" id="A0A4D4KP03"/>